<proteinExistence type="inferred from homology"/>
<evidence type="ECO:0000313" key="9">
    <source>
        <dbReference type="EMBL" id="GIG03088.1"/>
    </source>
</evidence>
<dbReference type="Proteomes" id="UP000659904">
    <property type="component" value="Unassembled WGS sequence"/>
</dbReference>
<keyword evidence="4" id="KW-0720">Serine protease</keyword>
<dbReference type="AlphaFoldDB" id="A0A8J3KMY8"/>
<keyword evidence="10" id="KW-1185">Reference proteome</keyword>
<dbReference type="EMBL" id="BONH01000070">
    <property type="protein sequence ID" value="GIG03088.1"/>
    <property type="molecule type" value="Genomic_DNA"/>
</dbReference>
<dbReference type="GO" id="GO:0004252">
    <property type="term" value="F:serine-type endopeptidase activity"/>
    <property type="evidence" value="ECO:0007669"/>
    <property type="project" value="InterPro"/>
</dbReference>
<keyword evidence="7" id="KW-0472">Membrane</keyword>
<dbReference type="PRINTS" id="PR00723">
    <property type="entry name" value="SUBTILISIN"/>
</dbReference>
<keyword evidence="7" id="KW-0812">Transmembrane</keyword>
<feature type="region of interest" description="Disordered" evidence="6">
    <location>
        <begin position="355"/>
        <end position="376"/>
    </location>
</feature>
<dbReference type="Pfam" id="PF00082">
    <property type="entry name" value="Peptidase_S8"/>
    <property type="match status" value="1"/>
</dbReference>
<name>A0A8J3KMY8_9ACTN</name>
<dbReference type="InterPro" id="IPR050131">
    <property type="entry name" value="Peptidase_S8_subtilisin-like"/>
</dbReference>
<sequence length="417" mass="41056">MTINSAAPAEVPSPGSPDRVTGGSRRRVRPGSGRVVVLVVGVACFLASSSPAAGAGDQPPPLPSGTDRCVGASPVVSSEPSWAALQMAPSLAWPLARGNGVVVAVVDSGVSSAAPALAGAVKQGADVVKGGRADSDCQGRGTALAGIVAARPVRGSAVVGMAPEATVLPVRITDERGGIPDGSLAKGIKAAVENGARVILVGTGTTKPDSDLRAAVEEAVAHDVVVVAAAGTEAESGKAWYPAAYDSVLAVSGMSGAGAPTATGSRDARVDLLAPATDVVTIAPVGAGHYRVGGTAVAAAYAAGTAALVRSYLPELTQDQVRQRLRLTAEQLPGTAGPGTGGAGMLDPYAAVSATAPEQRTQPVGSAPRPVALPSAPPADPTVGAAAAIAAGMAVAAGVVFVVVFTVTRGRRRRVRR</sequence>
<comment type="caution">
    <text evidence="5">Lacks conserved residue(s) required for the propagation of feature annotation.</text>
</comment>
<dbReference type="InterPro" id="IPR015500">
    <property type="entry name" value="Peptidase_S8_subtilisin-rel"/>
</dbReference>
<dbReference type="PROSITE" id="PS51892">
    <property type="entry name" value="SUBTILASE"/>
    <property type="match status" value="1"/>
</dbReference>
<feature type="transmembrane region" description="Helical" evidence="7">
    <location>
        <begin position="383"/>
        <end position="407"/>
    </location>
</feature>
<comment type="similarity">
    <text evidence="1 5">Belongs to the peptidase S8 family.</text>
</comment>
<evidence type="ECO:0000256" key="4">
    <source>
        <dbReference type="ARBA" id="ARBA00022825"/>
    </source>
</evidence>
<dbReference type="GO" id="GO:0006508">
    <property type="term" value="P:proteolysis"/>
    <property type="evidence" value="ECO:0007669"/>
    <property type="project" value="UniProtKB-KW"/>
</dbReference>
<evidence type="ECO:0000256" key="1">
    <source>
        <dbReference type="ARBA" id="ARBA00011073"/>
    </source>
</evidence>
<dbReference type="PANTHER" id="PTHR43806:SF11">
    <property type="entry name" value="CEREVISIN-RELATED"/>
    <property type="match status" value="1"/>
</dbReference>
<protein>
    <submittedName>
        <fullName evidence="9">Type VII secretion-associated serine protease</fullName>
    </submittedName>
</protein>
<dbReference type="InterPro" id="IPR000209">
    <property type="entry name" value="Peptidase_S8/S53_dom"/>
</dbReference>
<evidence type="ECO:0000313" key="10">
    <source>
        <dbReference type="Proteomes" id="UP000659904"/>
    </source>
</evidence>
<dbReference type="Gene3D" id="3.40.50.200">
    <property type="entry name" value="Peptidase S8/S53 domain"/>
    <property type="match status" value="1"/>
</dbReference>
<evidence type="ECO:0000256" key="3">
    <source>
        <dbReference type="ARBA" id="ARBA00022801"/>
    </source>
</evidence>
<dbReference type="SUPFAM" id="SSF52743">
    <property type="entry name" value="Subtilisin-like"/>
    <property type="match status" value="1"/>
</dbReference>
<evidence type="ECO:0000256" key="2">
    <source>
        <dbReference type="ARBA" id="ARBA00022670"/>
    </source>
</evidence>
<feature type="domain" description="Peptidase S8/S53" evidence="8">
    <location>
        <begin position="98"/>
        <end position="333"/>
    </location>
</feature>
<evidence type="ECO:0000256" key="6">
    <source>
        <dbReference type="SAM" id="MobiDB-lite"/>
    </source>
</evidence>
<accession>A0A8J3KMY8</accession>
<reference evidence="9 10" key="1">
    <citation type="submission" date="2021-01" db="EMBL/GenBank/DDBJ databases">
        <title>Whole genome shotgun sequence of Catellatospora citrea NBRC 14495.</title>
        <authorList>
            <person name="Komaki H."/>
            <person name="Tamura T."/>
        </authorList>
    </citation>
    <scope>NUCLEOTIDE SEQUENCE [LARGE SCALE GENOMIC DNA]</scope>
    <source>
        <strain evidence="9 10">NBRC 14495</strain>
    </source>
</reference>
<evidence type="ECO:0000256" key="7">
    <source>
        <dbReference type="SAM" id="Phobius"/>
    </source>
</evidence>
<evidence type="ECO:0000256" key="5">
    <source>
        <dbReference type="PROSITE-ProRule" id="PRU01240"/>
    </source>
</evidence>
<dbReference type="PANTHER" id="PTHR43806">
    <property type="entry name" value="PEPTIDASE S8"/>
    <property type="match status" value="1"/>
</dbReference>
<dbReference type="InterPro" id="IPR036852">
    <property type="entry name" value="Peptidase_S8/S53_dom_sf"/>
</dbReference>
<organism evidence="9 10">
    <name type="scientific">Catellatospora citrea</name>
    <dbReference type="NCBI Taxonomy" id="53366"/>
    <lineage>
        <taxon>Bacteria</taxon>
        <taxon>Bacillati</taxon>
        <taxon>Actinomycetota</taxon>
        <taxon>Actinomycetes</taxon>
        <taxon>Micromonosporales</taxon>
        <taxon>Micromonosporaceae</taxon>
        <taxon>Catellatospora</taxon>
    </lineage>
</organism>
<feature type="region of interest" description="Disordered" evidence="6">
    <location>
        <begin position="1"/>
        <end position="28"/>
    </location>
</feature>
<evidence type="ECO:0000259" key="8">
    <source>
        <dbReference type="Pfam" id="PF00082"/>
    </source>
</evidence>
<keyword evidence="2 9" id="KW-0645">Protease</keyword>
<keyword evidence="3" id="KW-0378">Hydrolase</keyword>
<gene>
    <name evidence="9" type="ORF">Cci01nite_81810</name>
</gene>
<comment type="caution">
    <text evidence="9">The sequence shown here is derived from an EMBL/GenBank/DDBJ whole genome shotgun (WGS) entry which is preliminary data.</text>
</comment>
<keyword evidence="7" id="KW-1133">Transmembrane helix</keyword>